<name>A0ABV5SE32_9ACTN</name>
<feature type="transmembrane region" description="Helical" evidence="1">
    <location>
        <begin position="154"/>
        <end position="174"/>
    </location>
</feature>
<gene>
    <name evidence="2" type="ORF">ACFFSA_43305</name>
</gene>
<keyword evidence="3" id="KW-1185">Reference proteome</keyword>
<reference evidence="2 3" key="1">
    <citation type="submission" date="2024-09" db="EMBL/GenBank/DDBJ databases">
        <authorList>
            <person name="Sun Q."/>
            <person name="Mori K."/>
        </authorList>
    </citation>
    <scope>NUCLEOTIDE SEQUENCE [LARGE SCALE GENOMIC DNA]</scope>
    <source>
        <strain evidence="2 3">JCM 3143</strain>
    </source>
</reference>
<keyword evidence="1" id="KW-1133">Transmembrane helix</keyword>
<keyword evidence="1" id="KW-0812">Transmembrane</keyword>
<organism evidence="2 3">
    <name type="scientific">Nonomuraea helvata</name>
    <dbReference type="NCBI Taxonomy" id="37484"/>
    <lineage>
        <taxon>Bacteria</taxon>
        <taxon>Bacillati</taxon>
        <taxon>Actinomycetota</taxon>
        <taxon>Actinomycetes</taxon>
        <taxon>Streptosporangiales</taxon>
        <taxon>Streptosporangiaceae</taxon>
        <taxon>Nonomuraea</taxon>
    </lineage>
</organism>
<comment type="caution">
    <text evidence="2">The sequence shown here is derived from an EMBL/GenBank/DDBJ whole genome shotgun (WGS) entry which is preliminary data.</text>
</comment>
<feature type="transmembrane region" description="Helical" evidence="1">
    <location>
        <begin position="243"/>
        <end position="264"/>
    </location>
</feature>
<feature type="transmembrane region" description="Helical" evidence="1">
    <location>
        <begin position="316"/>
        <end position="338"/>
    </location>
</feature>
<dbReference type="RefSeq" id="WP_344984661.1">
    <property type="nucleotide sequence ID" value="NZ_BAAAXV010000001.1"/>
</dbReference>
<dbReference type="PANTHER" id="PTHR36840">
    <property type="entry name" value="BLL5714 PROTEIN"/>
    <property type="match status" value="1"/>
</dbReference>
<evidence type="ECO:0000313" key="2">
    <source>
        <dbReference type="EMBL" id="MFB9629941.1"/>
    </source>
</evidence>
<evidence type="ECO:0000256" key="1">
    <source>
        <dbReference type="SAM" id="Phobius"/>
    </source>
</evidence>
<accession>A0ABV5SE32</accession>
<dbReference type="EMBL" id="JBHMBW010000075">
    <property type="protein sequence ID" value="MFB9629941.1"/>
    <property type="molecule type" value="Genomic_DNA"/>
</dbReference>
<protein>
    <submittedName>
        <fullName evidence="2">Low temperature requirement protein A</fullName>
    </submittedName>
</protein>
<feature type="transmembrane region" description="Helical" evidence="1">
    <location>
        <begin position="97"/>
        <end position="116"/>
    </location>
</feature>
<feature type="transmembrane region" description="Helical" evidence="1">
    <location>
        <begin position="350"/>
        <end position="381"/>
    </location>
</feature>
<proteinExistence type="predicted"/>
<dbReference type="InterPro" id="IPR010640">
    <property type="entry name" value="Low_temperature_requirement_A"/>
</dbReference>
<dbReference type="Pfam" id="PF06772">
    <property type="entry name" value="LtrA"/>
    <property type="match status" value="1"/>
</dbReference>
<feature type="transmembrane region" description="Helical" evidence="1">
    <location>
        <begin position="64"/>
        <end position="85"/>
    </location>
</feature>
<feature type="transmembrane region" description="Helical" evidence="1">
    <location>
        <begin position="122"/>
        <end position="142"/>
    </location>
</feature>
<sequence length="398" mass="42751">MAGTPEGGSGAPLWRRMAGRDPAEPHRVATPLELLSDLCFVVAVAQAAAGLHHALSEGHAGTGVLGYAMVFFAIWWAWMNFTWFASAYDTDDTSYRLLIFVQMAGVLVLAAGIPRALQDRDFALVTLGYVVMRVALVLLWLRAAQGHAEGRRSALRYAFGVAVVQVGWITRLALPEQTGLASFFVLVLAELAVPIWAERFWSTAWHPHHIAERYSLFTIIVLGESILAATIAVQTGLERRLDAGPLLTVALSGMVIVFAMWWLYFSRPAHLLLTSNKAAFLWGYGHYLIFSSAAAIGAGLAVSVDFHTHEGHIGPWAAGAAVAVPVAVFLISLWLVHVRPHRPGPLVDGSYLAGVAAVLAMPFTGLPLPLIAAVMIALVVVTQHAEASTPESGSTAVR</sequence>
<dbReference type="PANTHER" id="PTHR36840:SF1">
    <property type="entry name" value="BLL5714 PROTEIN"/>
    <property type="match status" value="1"/>
</dbReference>
<keyword evidence="1" id="KW-0472">Membrane</keyword>
<feature type="transmembrane region" description="Helical" evidence="1">
    <location>
        <begin position="214"/>
        <end position="237"/>
    </location>
</feature>
<feature type="transmembrane region" description="Helical" evidence="1">
    <location>
        <begin position="284"/>
        <end position="304"/>
    </location>
</feature>
<evidence type="ECO:0000313" key="3">
    <source>
        <dbReference type="Proteomes" id="UP001589532"/>
    </source>
</evidence>
<dbReference type="Proteomes" id="UP001589532">
    <property type="component" value="Unassembled WGS sequence"/>
</dbReference>
<feature type="transmembrane region" description="Helical" evidence="1">
    <location>
        <begin position="180"/>
        <end position="202"/>
    </location>
</feature>